<protein>
    <recommendedName>
        <fullName evidence="4">Saposin B-type domain-containing protein</fullName>
    </recommendedName>
</protein>
<feature type="signal peptide" evidence="1">
    <location>
        <begin position="1"/>
        <end position="24"/>
    </location>
</feature>
<keyword evidence="1" id="KW-0732">Signal</keyword>
<reference evidence="2" key="1">
    <citation type="submission" date="2020-05" db="UniProtKB">
        <authorList>
            <consortium name="EnsemblMetazoa"/>
        </authorList>
    </citation>
    <scope>IDENTIFICATION</scope>
    <source>
        <strain evidence="2">BB02</strain>
    </source>
</reference>
<organism evidence="2 3">
    <name type="scientific">Biomphalaria glabrata</name>
    <name type="common">Bloodfluke planorb</name>
    <name type="synonym">Freshwater snail</name>
    <dbReference type="NCBI Taxonomy" id="6526"/>
    <lineage>
        <taxon>Eukaryota</taxon>
        <taxon>Metazoa</taxon>
        <taxon>Spiralia</taxon>
        <taxon>Lophotrochozoa</taxon>
        <taxon>Mollusca</taxon>
        <taxon>Gastropoda</taxon>
        <taxon>Heterobranchia</taxon>
        <taxon>Euthyneura</taxon>
        <taxon>Panpulmonata</taxon>
        <taxon>Hygrophila</taxon>
        <taxon>Lymnaeoidea</taxon>
        <taxon>Planorbidae</taxon>
        <taxon>Biomphalaria</taxon>
    </lineage>
</organism>
<dbReference type="VEuPathDB" id="VectorBase:BGLAX_026432"/>
<evidence type="ECO:0000313" key="2">
    <source>
        <dbReference type="EnsemblMetazoa" id="BGLB020089-PA"/>
    </source>
</evidence>
<accession>A0A2C9KIG6</accession>
<dbReference type="KEGG" id="bgt:106070777"/>
<dbReference type="OrthoDB" id="6050091at2759"/>
<evidence type="ECO:0008006" key="4">
    <source>
        <dbReference type="Google" id="ProtNLM"/>
    </source>
</evidence>
<dbReference type="EnsemblMetazoa" id="BGLB020089-RA">
    <property type="protein sequence ID" value="BGLB020089-PA"/>
    <property type="gene ID" value="BGLB020089"/>
</dbReference>
<evidence type="ECO:0000313" key="3">
    <source>
        <dbReference type="Proteomes" id="UP000076420"/>
    </source>
</evidence>
<dbReference type="Proteomes" id="UP000076420">
    <property type="component" value="Unassembled WGS sequence"/>
</dbReference>
<feature type="chain" id="PRO_5013152438" description="Saposin B-type domain-containing protein" evidence="1">
    <location>
        <begin position="25"/>
        <end position="183"/>
    </location>
</feature>
<dbReference type="VEuPathDB" id="VectorBase:BGLB020089"/>
<evidence type="ECO:0000256" key="1">
    <source>
        <dbReference type="SAM" id="SignalP"/>
    </source>
</evidence>
<name>A0A2C9KIG6_BIOGL</name>
<dbReference type="AlphaFoldDB" id="A0A2C9KIG6"/>
<sequence>MIGIKDFYFASFSFLVFCRHVASAVDKPMTDEEQKDWERMEEMVQKEIQKMKAKYSKGSDTCESKQTMNAQMLTPTPEGTDFEDVYMAQLCIQCKEVAKTLEKGMVSADKRKRYGRHLSDEEVVELSYKICAKKVEDFTSFCKEIVEKSETVFYERYLEGPSYDLTTKACDPYCNHKKKKDEL</sequence>
<dbReference type="RefSeq" id="XP_013086191.2">
    <property type="nucleotide sequence ID" value="XM_013230737.2"/>
</dbReference>
<gene>
    <name evidence="2" type="primary">106070777</name>
</gene>
<proteinExistence type="predicted"/>